<proteinExistence type="inferred from homology"/>
<reference evidence="3 4" key="1">
    <citation type="submission" date="2014-08" db="EMBL/GenBank/DDBJ databases">
        <authorList>
            <person name="Hassan Y.I."/>
            <person name="Lepp D."/>
            <person name="Zhou T."/>
        </authorList>
    </citation>
    <scope>NUCLEOTIDE SEQUENCE [LARGE SCALE GENOMIC DNA]</scope>
    <source>
        <strain evidence="3 4">IFO13584</strain>
    </source>
</reference>
<dbReference type="OrthoDB" id="9805228at2"/>
<organism evidence="3 4">
    <name type="scientific">Devosia riboflavina</name>
    <dbReference type="NCBI Taxonomy" id="46914"/>
    <lineage>
        <taxon>Bacteria</taxon>
        <taxon>Pseudomonadati</taxon>
        <taxon>Pseudomonadota</taxon>
        <taxon>Alphaproteobacteria</taxon>
        <taxon>Hyphomicrobiales</taxon>
        <taxon>Devosiaceae</taxon>
        <taxon>Devosia</taxon>
    </lineage>
</organism>
<dbReference type="SUPFAM" id="SSF55961">
    <property type="entry name" value="Bet v1-like"/>
    <property type="match status" value="1"/>
</dbReference>
<dbReference type="RefSeq" id="WP_035077987.1">
    <property type="nucleotide sequence ID" value="NZ_JQGC01000001.1"/>
</dbReference>
<dbReference type="AlphaFoldDB" id="A0A087M7F8"/>
<dbReference type="InterPro" id="IPR023393">
    <property type="entry name" value="START-like_dom_sf"/>
</dbReference>
<comment type="similarity">
    <text evidence="1">Belongs to the AHA1 family.</text>
</comment>
<dbReference type="Pfam" id="PF08327">
    <property type="entry name" value="AHSA1"/>
    <property type="match status" value="1"/>
</dbReference>
<dbReference type="CDD" id="cd08896">
    <property type="entry name" value="SRPBCC_CalC_Aha1-like_3"/>
    <property type="match status" value="1"/>
</dbReference>
<evidence type="ECO:0000313" key="3">
    <source>
        <dbReference type="EMBL" id="KFL32811.1"/>
    </source>
</evidence>
<dbReference type="Proteomes" id="UP000028981">
    <property type="component" value="Unassembled WGS sequence"/>
</dbReference>
<name>A0A087M7F8_9HYPH</name>
<dbReference type="Gene3D" id="3.30.530.20">
    <property type="match status" value="1"/>
</dbReference>
<keyword evidence="4" id="KW-1185">Reference proteome</keyword>
<sequence>MNFRPETDLEITRLIKAPRNVVWQAWTNPEQFAQWWIPAPALCRVVEMDVRPGGALPTEMSEDGGAFGPHMDACYLAVEEGRKIVLTNALSGGWRPAASPFMTAIITLDDHDQGTAYRAQVLHKDAETRAWHEEMGFFDGWGTVAAQLAALVERQ</sequence>
<evidence type="ECO:0000256" key="1">
    <source>
        <dbReference type="ARBA" id="ARBA00006817"/>
    </source>
</evidence>
<evidence type="ECO:0000313" key="4">
    <source>
        <dbReference type="Proteomes" id="UP000028981"/>
    </source>
</evidence>
<gene>
    <name evidence="3" type="ORF">JP75_01300</name>
</gene>
<feature type="domain" description="Activator of Hsp90 ATPase homologue 1/2-like C-terminal" evidence="2">
    <location>
        <begin position="16"/>
        <end position="153"/>
    </location>
</feature>
<comment type="caution">
    <text evidence="3">The sequence shown here is derived from an EMBL/GenBank/DDBJ whole genome shotgun (WGS) entry which is preliminary data.</text>
</comment>
<protein>
    <submittedName>
        <fullName evidence="3">Polyketide cyclase</fullName>
    </submittedName>
</protein>
<dbReference type="EMBL" id="JQGC01000001">
    <property type="protein sequence ID" value="KFL32811.1"/>
    <property type="molecule type" value="Genomic_DNA"/>
</dbReference>
<accession>A0A087M7F8</accession>
<dbReference type="STRING" id="46914.JP75_01300"/>
<evidence type="ECO:0000259" key="2">
    <source>
        <dbReference type="Pfam" id="PF08327"/>
    </source>
</evidence>
<dbReference type="InterPro" id="IPR013538">
    <property type="entry name" value="ASHA1/2-like_C"/>
</dbReference>